<dbReference type="SUPFAM" id="SSF50156">
    <property type="entry name" value="PDZ domain-like"/>
    <property type="match status" value="1"/>
</dbReference>
<proteinExistence type="predicted"/>
<keyword evidence="4" id="KW-1133">Transmembrane helix</keyword>
<dbReference type="PANTHER" id="PTHR43343">
    <property type="entry name" value="PEPTIDASE S12"/>
    <property type="match status" value="1"/>
</dbReference>
<dbReference type="InterPro" id="IPR009003">
    <property type="entry name" value="Peptidase_S1_PA"/>
</dbReference>
<evidence type="ECO:0000256" key="2">
    <source>
        <dbReference type="ARBA" id="ARBA00022801"/>
    </source>
</evidence>
<feature type="domain" description="PDZ" evidence="5">
    <location>
        <begin position="414"/>
        <end position="488"/>
    </location>
</feature>
<comment type="caution">
    <text evidence="6">The sequence shown here is derived from an EMBL/GenBank/DDBJ whole genome shotgun (WGS) entry which is preliminary data.</text>
</comment>
<feature type="region of interest" description="Disordered" evidence="3">
    <location>
        <begin position="62"/>
        <end position="111"/>
    </location>
</feature>
<evidence type="ECO:0000313" key="6">
    <source>
        <dbReference type="EMBL" id="MFC3848664.1"/>
    </source>
</evidence>
<dbReference type="SUPFAM" id="SSF50494">
    <property type="entry name" value="Trypsin-like serine proteases"/>
    <property type="match status" value="1"/>
</dbReference>
<evidence type="ECO:0000256" key="1">
    <source>
        <dbReference type="ARBA" id="ARBA00022670"/>
    </source>
</evidence>
<dbReference type="Gene3D" id="2.30.42.10">
    <property type="match status" value="1"/>
</dbReference>
<dbReference type="InterPro" id="IPR001940">
    <property type="entry name" value="Peptidase_S1C"/>
</dbReference>
<accession>A0ABV7ZK73</accession>
<dbReference type="GO" id="GO:0008233">
    <property type="term" value="F:peptidase activity"/>
    <property type="evidence" value="ECO:0007669"/>
    <property type="project" value="UniProtKB-KW"/>
</dbReference>
<dbReference type="PRINTS" id="PR00834">
    <property type="entry name" value="PROTEASES2C"/>
</dbReference>
<organism evidence="6 7">
    <name type="scientific">Corynebacterium hansenii</name>
    <dbReference type="NCBI Taxonomy" id="394964"/>
    <lineage>
        <taxon>Bacteria</taxon>
        <taxon>Bacillati</taxon>
        <taxon>Actinomycetota</taxon>
        <taxon>Actinomycetes</taxon>
        <taxon>Mycobacteriales</taxon>
        <taxon>Corynebacteriaceae</taxon>
        <taxon>Corynebacterium</taxon>
    </lineage>
</organism>
<dbReference type="SMART" id="SM00228">
    <property type="entry name" value="PDZ"/>
    <property type="match status" value="1"/>
</dbReference>
<protein>
    <submittedName>
        <fullName evidence="6">S1C family serine protease</fullName>
        <ecNumber evidence="6">3.4.21.-</ecNumber>
    </submittedName>
</protein>
<feature type="transmembrane region" description="Helical" evidence="4">
    <location>
        <begin position="152"/>
        <end position="174"/>
    </location>
</feature>
<sequence length="499" mass="50534">MTGPGEQPEPARNDPFARPPGVVGGADPRHIDETAGADVDLGRIVAAHDIEWDAAFAPAGRTHQGLQLPPERGSGGASSRDGGGGLFGDSDGQAESGGGSRGGYSPWADARTRMVTGGTARKAERPEEEPVVPVPRVDVREAMFGRIVPWRFLALGAAVVLALGGIGGFAGGWAGKTFRSGHERVELRQVDGRPGSGDLTEIGEVATRVEPAVASINIGAPGISGVGSGVVLDGDGHILTNNHVVSAADVPGATLTVTFKVDGIPRSVPARIVGRDTMTDLAVIRVENVTGLTVAELADSSKVRVGDTVIAMGSPQGLNGTVTSGIVSALNRPVRLAGEGTDTDGFADAIQTDASINPGNSGGPLVDLRGAVIGINTVIYTVSGGSQGLGFAIPINMAKDIAEQLIAGEEPVHPSIGVTARSAVNGAVTGAEVATLVPGGPAEAAGIRERDVITAVGDRAVGSADELTVAVWSAGADEPVRVTIVRRGQTMELDVTPRG</sequence>
<feature type="compositionally biased region" description="Gly residues" evidence="3">
    <location>
        <begin position="73"/>
        <end position="87"/>
    </location>
</feature>
<evidence type="ECO:0000313" key="7">
    <source>
        <dbReference type="Proteomes" id="UP001595751"/>
    </source>
</evidence>
<keyword evidence="7" id="KW-1185">Reference proteome</keyword>
<dbReference type="InterPro" id="IPR036034">
    <property type="entry name" value="PDZ_sf"/>
</dbReference>
<keyword evidence="1 6" id="KW-0645">Protease</keyword>
<dbReference type="PANTHER" id="PTHR43343:SF3">
    <property type="entry name" value="PROTEASE DO-LIKE 8, CHLOROPLASTIC"/>
    <property type="match status" value="1"/>
</dbReference>
<dbReference type="InterPro" id="IPR051201">
    <property type="entry name" value="Chloro_Bact_Ser_Proteases"/>
</dbReference>
<gene>
    <name evidence="6" type="ORF">ACFORJ_00575</name>
</gene>
<dbReference type="GO" id="GO:0006508">
    <property type="term" value="P:proteolysis"/>
    <property type="evidence" value="ECO:0007669"/>
    <property type="project" value="UniProtKB-KW"/>
</dbReference>
<dbReference type="Pfam" id="PF13365">
    <property type="entry name" value="Trypsin_2"/>
    <property type="match status" value="1"/>
</dbReference>
<reference evidence="7" key="1">
    <citation type="journal article" date="2019" name="Int. J. Syst. Evol. Microbiol.">
        <title>The Global Catalogue of Microorganisms (GCM) 10K type strain sequencing project: providing services to taxonomists for standard genome sequencing and annotation.</title>
        <authorList>
            <consortium name="The Broad Institute Genomics Platform"/>
            <consortium name="The Broad Institute Genome Sequencing Center for Infectious Disease"/>
            <person name="Wu L."/>
            <person name="Ma J."/>
        </authorList>
    </citation>
    <scope>NUCLEOTIDE SEQUENCE [LARGE SCALE GENOMIC DNA]</scope>
    <source>
        <strain evidence="7">CCUG 53252</strain>
    </source>
</reference>
<dbReference type="InterPro" id="IPR001478">
    <property type="entry name" value="PDZ"/>
</dbReference>
<dbReference type="Proteomes" id="UP001595751">
    <property type="component" value="Unassembled WGS sequence"/>
</dbReference>
<dbReference type="RefSeq" id="WP_290292210.1">
    <property type="nucleotide sequence ID" value="NZ_CP047211.1"/>
</dbReference>
<evidence type="ECO:0000259" key="5">
    <source>
        <dbReference type="SMART" id="SM00228"/>
    </source>
</evidence>
<keyword evidence="4" id="KW-0812">Transmembrane</keyword>
<evidence type="ECO:0000256" key="4">
    <source>
        <dbReference type="SAM" id="Phobius"/>
    </source>
</evidence>
<evidence type="ECO:0000256" key="3">
    <source>
        <dbReference type="SAM" id="MobiDB-lite"/>
    </source>
</evidence>
<dbReference type="Gene3D" id="2.40.10.120">
    <property type="match status" value="1"/>
</dbReference>
<keyword evidence="4" id="KW-0472">Membrane</keyword>
<dbReference type="Pfam" id="PF13180">
    <property type="entry name" value="PDZ_2"/>
    <property type="match status" value="1"/>
</dbReference>
<name>A0ABV7ZK73_9CORY</name>
<dbReference type="EC" id="3.4.21.-" evidence="6"/>
<feature type="region of interest" description="Disordered" evidence="3">
    <location>
        <begin position="1"/>
        <end position="34"/>
    </location>
</feature>
<keyword evidence="2 6" id="KW-0378">Hydrolase</keyword>
<dbReference type="EMBL" id="JBHRZN010000001">
    <property type="protein sequence ID" value="MFC3848664.1"/>
    <property type="molecule type" value="Genomic_DNA"/>
</dbReference>